<dbReference type="CTD" id="8233211"/>
<keyword evidence="6" id="KW-0009">Actin-binding</keyword>
<evidence type="ECO:0000313" key="9">
    <source>
        <dbReference type="EMBL" id="EEB18489.1"/>
    </source>
</evidence>
<dbReference type="Pfam" id="PF00651">
    <property type="entry name" value="BTB"/>
    <property type="match status" value="1"/>
</dbReference>
<dbReference type="SMART" id="SM00612">
    <property type="entry name" value="Kelch"/>
    <property type="match status" value="6"/>
</dbReference>
<dbReference type="EnsemblMetazoa" id="PHUM516030-RA">
    <property type="protein sequence ID" value="PHUM516030-PA"/>
    <property type="gene ID" value="PHUM516030"/>
</dbReference>
<dbReference type="InterPro" id="IPR017096">
    <property type="entry name" value="BTB-kelch_protein"/>
</dbReference>
<name>E0VYN3_PEDHC</name>
<dbReference type="Proteomes" id="UP000009046">
    <property type="component" value="Unassembled WGS sequence"/>
</dbReference>
<dbReference type="PANTHER" id="PTHR24412:SF497">
    <property type="entry name" value="KELCH-LIKE PROTEIN 18"/>
    <property type="match status" value="1"/>
</dbReference>
<protein>
    <recommendedName>
        <fullName evidence="2">Kelch-like protein diablo</fullName>
    </recommendedName>
</protein>
<dbReference type="CDD" id="cd18502">
    <property type="entry name" value="BACK_NS1BP_IVNS1ABP"/>
    <property type="match status" value="1"/>
</dbReference>
<accession>E0VYN3</accession>
<dbReference type="OrthoDB" id="45365at2759"/>
<dbReference type="VEuPathDB" id="VectorBase:PHUM516030"/>
<dbReference type="eggNOG" id="KOG4441">
    <property type="taxonomic scope" value="Eukaryota"/>
</dbReference>
<sequence>MSRKVKEKQLLVIGEEKTGKSMTETNVSKLISTDDSHNSRTLTSLNMMRKNKNFCDVVLHVGSSEIHGHRAILASASPYLFQMFSVEDEKKGNNRERSSMSFKLNGGFDTKSLNILIDYAYTGRLEVQDSMVKNVYLAATQLKMGKVANKCVEYLVENLTVDNCTDIRSLPGISNNKIILEKINGFITEKFDSLVKAPSFICLPCFKIEVLSQSRQEMELVNPAALIRLSIQWIQGQQDVKMERLVEKTHLLYLALDNTLQDCSELPNSDLSDSEIVQDYKKMSKKHGTGLSTGKHKKVPLQPAGPRVLILADSHPKIFEQDPGWDLVAFSRIGEHSFLALTFINNHLSRLSISMKLNPSPITTPEITRSVSNGPDTYQMMAHMTDVKCAAGCANFNETLLVCGGYDRGECLKSVESYDPSTNVWAALAPLKEARGRFNIAVVLGNVYAVGGSNGCTELSTVEKYDPELHKWTRVSNLPIARSNAGVCSLNDKLYCIGGWNGEMGMKQCEMYDPLTDEWVTISPLKTGRNQAGVCAFGNKLVAVGGCDAWNCLSSMEIYDPVENEWVMGPSMTTNRRGCGIAEFKGKLYVVGGSDGTHSLASTEIFDYEEQTWSPGPSMTTPRANVGVAVIGNRLYAVGGFSGKTFLNSIEYLDETTNEWTTFVPKPLLLLLNMKNSTLDEDLDFGRD</sequence>
<dbReference type="PROSITE" id="PS50097">
    <property type="entry name" value="BTB"/>
    <property type="match status" value="1"/>
</dbReference>
<evidence type="ECO:0000256" key="1">
    <source>
        <dbReference type="ARBA" id="ARBA00004906"/>
    </source>
</evidence>
<dbReference type="Gene3D" id="2.120.10.80">
    <property type="entry name" value="Kelch-type beta propeller"/>
    <property type="match status" value="2"/>
</dbReference>
<dbReference type="InterPro" id="IPR011043">
    <property type="entry name" value="Gal_Oxase/kelch_b-propeller"/>
</dbReference>
<dbReference type="Gene3D" id="3.30.710.10">
    <property type="entry name" value="Potassium Channel Kv1.1, Chain A"/>
    <property type="match status" value="1"/>
</dbReference>
<evidence type="ECO:0000259" key="8">
    <source>
        <dbReference type="PROSITE" id="PS50097"/>
    </source>
</evidence>
<dbReference type="InterPro" id="IPR000210">
    <property type="entry name" value="BTB/POZ_dom"/>
</dbReference>
<dbReference type="CDD" id="cd18306">
    <property type="entry name" value="BTB_POZ_NS1BP"/>
    <property type="match status" value="1"/>
</dbReference>
<evidence type="ECO:0000256" key="6">
    <source>
        <dbReference type="ARBA" id="ARBA00023203"/>
    </source>
</evidence>
<dbReference type="EMBL" id="AAZO01006276">
    <property type="status" value="NOT_ANNOTATED_CDS"/>
    <property type="molecule type" value="Genomic_DNA"/>
</dbReference>
<comment type="function">
    <text evidence="7">Probable substrate-specific adapter of an E3 ubiquitin-protein ligase complex which mediates the ubiquitination and subsequent proteasomal degradation of target proteins. May have a role in synapse differentiation and growth.</text>
</comment>
<dbReference type="RefSeq" id="XP_002431227.1">
    <property type="nucleotide sequence ID" value="XM_002431182.1"/>
</dbReference>
<keyword evidence="3" id="KW-0880">Kelch repeat</keyword>
<organism>
    <name type="scientific">Pediculus humanus subsp. corporis</name>
    <name type="common">Body louse</name>
    <dbReference type="NCBI Taxonomy" id="121224"/>
    <lineage>
        <taxon>Eukaryota</taxon>
        <taxon>Metazoa</taxon>
        <taxon>Ecdysozoa</taxon>
        <taxon>Arthropoda</taxon>
        <taxon>Hexapoda</taxon>
        <taxon>Insecta</taxon>
        <taxon>Pterygota</taxon>
        <taxon>Neoptera</taxon>
        <taxon>Paraneoptera</taxon>
        <taxon>Psocodea</taxon>
        <taxon>Troctomorpha</taxon>
        <taxon>Phthiraptera</taxon>
        <taxon>Anoplura</taxon>
        <taxon>Pediculidae</taxon>
        <taxon>Pediculus</taxon>
    </lineage>
</organism>
<dbReference type="InterPro" id="IPR015915">
    <property type="entry name" value="Kelch-typ_b-propeller"/>
</dbReference>
<dbReference type="InParanoid" id="E0VYN3"/>
<evidence type="ECO:0000313" key="11">
    <source>
        <dbReference type="Proteomes" id="UP000009046"/>
    </source>
</evidence>
<keyword evidence="5" id="KW-0833">Ubl conjugation pathway</keyword>
<evidence type="ECO:0000256" key="2">
    <source>
        <dbReference type="ARBA" id="ARBA00013699"/>
    </source>
</evidence>
<dbReference type="GO" id="GO:0016567">
    <property type="term" value="P:protein ubiquitination"/>
    <property type="evidence" value="ECO:0007669"/>
    <property type="project" value="UniProtKB-UniPathway"/>
</dbReference>
<dbReference type="SUPFAM" id="SSF54695">
    <property type="entry name" value="POZ domain"/>
    <property type="match status" value="1"/>
</dbReference>
<dbReference type="GeneID" id="8233211"/>
<reference evidence="10" key="3">
    <citation type="submission" date="2021-02" db="UniProtKB">
        <authorList>
            <consortium name="EnsemblMetazoa"/>
        </authorList>
    </citation>
    <scope>IDENTIFICATION</scope>
    <source>
        <strain evidence="10">USDA</strain>
    </source>
</reference>
<dbReference type="PIRSF" id="PIRSF037037">
    <property type="entry name" value="Kelch-like_protein_gigaxonin"/>
    <property type="match status" value="1"/>
</dbReference>
<dbReference type="SUPFAM" id="SSF50965">
    <property type="entry name" value="Galactose oxidase, central domain"/>
    <property type="match status" value="1"/>
</dbReference>
<dbReference type="InterPro" id="IPR006652">
    <property type="entry name" value="Kelch_1"/>
</dbReference>
<dbReference type="PRINTS" id="PR00501">
    <property type="entry name" value="KELCHREPEAT"/>
</dbReference>
<dbReference type="STRING" id="121224.E0VYN3"/>
<dbReference type="PANTHER" id="PTHR24412">
    <property type="entry name" value="KELCH PROTEIN"/>
    <property type="match status" value="1"/>
</dbReference>
<dbReference type="OMA" id="TEIVQDY"/>
<gene>
    <name evidence="10" type="primary">8233211</name>
    <name evidence="9" type="ORF">Phum_PHUM516030</name>
</gene>
<reference evidence="9" key="2">
    <citation type="submission" date="2007-04" db="EMBL/GenBank/DDBJ databases">
        <title>The genome of the human body louse.</title>
        <authorList>
            <consortium name="The Human Body Louse Genome Consortium"/>
            <person name="Kirkness E."/>
            <person name="Walenz B."/>
            <person name="Hass B."/>
            <person name="Bruggner R."/>
            <person name="Strausberg R."/>
        </authorList>
    </citation>
    <scope>NUCLEOTIDE SEQUENCE</scope>
    <source>
        <strain evidence="9">USDA</strain>
    </source>
</reference>
<dbReference type="EMBL" id="DS235845">
    <property type="protein sequence ID" value="EEB18489.1"/>
    <property type="molecule type" value="Genomic_DNA"/>
</dbReference>
<dbReference type="KEGG" id="phu:Phum_PHUM516030"/>
<evidence type="ECO:0000313" key="10">
    <source>
        <dbReference type="EnsemblMetazoa" id="PHUM516030-PA"/>
    </source>
</evidence>
<comment type="pathway">
    <text evidence="1">Protein modification; protein ubiquitination.</text>
</comment>
<evidence type="ECO:0000256" key="3">
    <source>
        <dbReference type="ARBA" id="ARBA00022441"/>
    </source>
</evidence>
<dbReference type="AlphaFoldDB" id="E0VYN3"/>
<evidence type="ECO:0000256" key="4">
    <source>
        <dbReference type="ARBA" id="ARBA00022737"/>
    </source>
</evidence>
<proteinExistence type="predicted"/>
<dbReference type="Pfam" id="PF01344">
    <property type="entry name" value="Kelch_1"/>
    <property type="match status" value="6"/>
</dbReference>
<dbReference type="HOGENOM" id="CLU_004253_17_0_1"/>
<dbReference type="UniPathway" id="UPA00143"/>
<dbReference type="SMART" id="SM00225">
    <property type="entry name" value="BTB"/>
    <property type="match status" value="1"/>
</dbReference>
<keyword evidence="11" id="KW-1185">Reference proteome</keyword>
<dbReference type="InterPro" id="IPR011333">
    <property type="entry name" value="SKP1/BTB/POZ_sf"/>
</dbReference>
<evidence type="ECO:0000256" key="5">
    <source>
        <dbReference type="ARBA" id="ARBA00022786"/>
    </source>
</evidence>
<dbReference type="GO" id="GO:0003779">
    <property type="term" value="F:actin binding"/>
    <property type="evidence" value="ECO:0007669"/>
    <property type="project" value="UniProtKB-KW"/>
</dbReference>
<feature type="domain" description="BTB" evidence="8">
    <location>
        <begin position="55"/>
        <end position="129"/>
    </location>
</feature>
<evidence type="ECO:0000256" key="7">
    <source>
        <dbReference type="ARBA" id="ARBA00043912"/>
    </source>
</evidence>
<keyword evidence="4" id="KW-0677">Repeat</keyword>
<reference evidence="9" key="1">
    <citation type="submission" date="2007-04" db="EMBL/GenBank/DDBJ databases">
        <title>Annotation of Pediculus humanus corporis strain USDA.</title>
        <authorList>
            <person name="Kirkness E."/>
            <person name="Hannick L."/>
            <person name="Hass B."/>
            <person name="Bruggner R."/>
            <person name="Lawson D."/>
            <person name="Bidwell S."/>
            <person name="Joardar V."/>
            <person name="Caler E."/>
            <person name="Walenz B."/>
            <person name="Inman J."/>
            <person name="Schobel S."/>
            <person name="Galinsky K."/>
            <person name="Amedeo P."/>
            <person name="Strausberg R."/>
        </authorList>
    </citation>
    <scope>NUCLEOTIDE SEQUENCE</scope>
    <source>
        <strain evidence="9">USDA</strain>
    </source>
</reference>